<evidence type="ECO:0000256" key="7">
    <source>
        <dbReference type="PROSITE-ProRule" id="PRU00146"/>
    </source>
</evidence>
<evidence type="ECO:0000259" key="11">
    <source>
        <dbReference type="PROSITE" id="PS51414"/>
    </source>
</evidence>
<feature type="region of interest" description="Disordered" evidence="8">
    <location>
        <begin position="209"/>
        <end position="238"/>
    </location>
</feature>
<dbReference type="EMBL" id="JACASE010000002">
    <property type="protein sequence ID" value="KAF6497897.1"/>
    <property type="molecule type" value="Genomic_DNA"/>
</dbReference>
<dbReference type="SUPFAM" id="SSF47370">
    <property type="entry name" value="Bromodomain"/>
    <property type="match status" value="1"/>
</dbReference>
<keyword evidence="3 7" id="KW-0863">Zinc-finger</keyword>
<comment type="caution">
    <text evidence="12">The sequence shown here is derived from an EMBL/GenBank/DDBJ whole genome shotgun (WGS) entry which is preliminary data.</text>
</comment>
<dbReference type="GO" id="GO:0008270">
    <property type="term" value="F:zinc ion binding"/>
    <property type="evidence" value="ECO:0007669"/>
    <property type="project" value="UniProtKB-KW"/>
</dbReference>
<evidence type="ECO:0000313" key="13">
    <source>
        <dbReference type="Proteomes" id="UP000593571"/>
    </source>
</evidence>
<evidence type="ECO:0000256" key="5">
    <source>
        <dbReference type="ARBA" id="ARBA00023117"/>
    </source>
</evidence>
<proteinExistence type="predicted"/>
<evidence type="ECO:0000256" key="4">
    <source>
        <dbReference type="ARBA" id="ARBA00022833"/>
    </source>
</evidence>
<feature type="compositionally biased region" description="Basic residues" evidence="8">
    <location>
        <begin position="497"/>
        <end position="528"/>
    </location>
</feature>
<feature type="domain" description="HSR" evidence="11">
    <location>
        <begin position="24"/>
        <end position="140"/>
    </location>
</feature>
<dbReference type="GO" id="GO:0000981">
    <property type="term" value="F:DNA-binding transcription factor activity, RNA polymerase II-specific"/>
    <property type="evidence" value="ECO:0007669"/>
    <property type="project" value="TreeGrafter"/>
</dbReference>
<feature type="region of interest" description="Disordered" evidence="8">
    <location>
        <begin position="405"/>
        <end position="568"/>
    </location>
</feature>
<feature type="compositionally biased region" description="Low complexity" evidence="8">
    <location>
        <begin position="220"/>
        <end position="232"/>
    </location>
</feature>
<evidence type="ECO:0000256" key="1">
    <source>
        <dbReference type="ARBA" id="ARBA00022553"/>
    </source>
</evidence>
<feature type="domain" description="PHD-type" evidence="9">
    <location>
        <begin position="728"/>
        <end position="774"/>
    </location>
</feature>
<dbReference type="InterPro" id="IPR019787">
    <property type="entry name" value="Znf_PHD-finger"/>
</dbReference>
<dbReference type="Gene3D" id="3.30.40.10">
    <property type="entry name" value="Zinc/RING finger domain, C3HC4 (zinc finger)"/>
    <property type="match status" value="1"/>
</dbReference>
<feature type="compositionally biased region" description="Basic and acidic residues" evidence="8">
    <location>
        <begin position="147"/>
        <end position="157"/>
    </location>
</feature>
<dbReference type="Proteomes" id="UP000593571">
    <property type="component" value="Unassembled WGS sequence"/>
</dbReference>
<dbReference type="InterPro" id="IPR019786">
    <property type="entry name" value="Zinc_finger_PHD-type_CS"/>
</dbReference>
<dbReference type="InterPro" id="IPR013083">
    <property type="entry name" value="Znf_RING/FYVE/PHD"/>
</dbReference>
<evidence type="ECO:0000256" key="3">
    <source>
        <dbReference type="ARBA" id="ARBA00022771"/>
    </source>
</evidence>
<feature type="compositionally biased region" description="Polar residues" evidence="8">
    <location>
        <begin position="158"/>
        <end position="170"/>
    </location>
</feature>
<feature type="compositionally biased region" description="Basic residues" evidence="8">
    <location>
        <begin position="535"/>
        <end position="544"/>
    </location>
</feature>
<keyword evidence="4" id="KW-0862">Zinc</keyword>
<dbReference type="SMART" id="SM00258">
    <property type="entry name" value="SAND"/>
    <property type="match status" value="1"/>
</dbReference>
<dbReference type="GO" id="GO:0031981">
    <property type="term" value="C:nuclear lumen"/>
    <property type="evidence" value="ECO:0007669"/>
    <property type="project" value="UniProtKB-ARBA"/>
</dbReference>
<dbReference type="PROSITE" id="PS01359">
    <property type="entry name" value="ZF_PHD_1"/>
    <property type="match status" value="1"/>
</dbReference>
<dbReference type="FunFam" id="1.20.920.10:FF:000028">
    <property type="entry name" value="Nuclear autoantigen Sp-100"/>
    <property type="match status" value="1"/>
</dbReference>
<dbReference type="InterPro" id="IPR036427">
    <property type="entry name" value="Bromodomain-like_sf"/>
</dbReference>
<keyword evidence="1" id="KW-0597">Phosphoprotein</keyword>
<evidence type="ECO:0000313" key="12">
    <source>
        <dbReference type="EMBL" id="KAF6497897.1"/>
    </source>
</evidence>
<dbReference type="PROSITE" id="PS50016">
    <property type="entry name" value="ZF_PHD_2"/>
    <property type="match status" value="1"/>
</dbReference>
<feature type="region of interest" description="Disordered" evidence="8">
    <location>
        <begin position="147"/>
        <end position="170"/>
    </location>
</feature>
<dbReference type="PANTHER" id="PTHR46386">
    <property type="entry name" value="NUCLEAR BODY PROTEIN SP140"/>
    <property type="match status" value="1"/>
</dbReference>
<organism evidence="12 13">
    <name type="scientific">Rousettus aegyptiacus</name>
    <name type="common">Egyptian fruit bat</name>
    <name type="synonym">Pteropus aegyptiacus</name>
    <dbReference type="NCBI Taxonomy" id="9407"/>
    <lineage>
        <taxon>Eukaryota</taxon>
        <taxon>Metazoa</taxon>
        <taxon>Chordata</taxon>
        <taxon>Craniata</taxon>
        <taxon>Vertebrata</taxon>
        <taxon>Euteleostomi</taxon>
        <taxon>Mammalia</taxon>
        <taxon>Eutheria</taxon>
        <taxon>Laurasiatheria</taxon>
        <taxon>Chiroptera</taxon>
        <taxon>Yinpterochiroptera</taxon>
        <taxon>Pteropodoidea</taxon>
        <taxon>Pteropodidae</taxon>
        <taxon>Rousettinae</taxon>
        <taxon>Rousettus</taxon>
    </lineage>
</organism>
<dbReference type="InterPro" id="IPR001965">
    <property type="entry name" value="Znf_PHD"/>
</dbReference>
<dbReference type="SUPFAM" id="SSF63763">
    <property type="entry name" value="SAND domain-like"/>
    <property type="match status" value="2"/>
</dbReference>
<evidence type="ECO:0000256" key="2">
    <source>
        <dbReference type="ARBA" id="ARBA00022723"/>
    </source>
</evidence>
<dbReference type="GO" id="GO:0003677">
    <property type="term" value="F:DNA binding"/>
    <property type="evidence" value="ECO:0007669"/>
    <property type="project" value="UniProtKB-KW"/>
</dbReference>
<dbReference type="Pfam" id="PF03172">
    <property type="entry name" value="HSR"/>
    <property type="match status" value="1"/>
</dbReference>
<keyword evidence="2" id="KW-0479">Metal-binding</keyword>
<dbReference type="Pfam" id="PF01342">
    <property type="entry name" value="SAND"/>
    <property type="match status" value="2"/>
</dbReference>
<dbReference type="PROSITE" id="PS50864">
    <property type="entry name" value="SAND"/>
    <property type="match status" value="1"/>
</dbReference>
<dbReference type="FunFam" id="3.30.40.10:FF:000294">
    <property type="entry name" value="Nuclear autoantigen Sp-100"/>
    <property type="match status" value="1"/>
</dbReference>
<dbReference type="Gene3D" id="1.20.920.10">
    <property type="entry name" value="Bromodomain-like"/>
    <property type="match status" value="1"/>
</dbReference>
<dbReference type="AlphaFoldDB" id="A0A7J8JLZ0"/>
<dbReference type="InterPro" id="IPR011011">
    <property type="entry name" value="Znf_FYVE_PHD"/>
</dbReference>
<keyword evidence="5" id="KW-0103">Bromodomain</keyword>
<dbReference type="PROSITE" id="PS51414">
    <property type="entry name" value="HSR"/>
    <property type="match status" value="1"/>
</dbReference>
<keyword evidence="13" id="KW-1185">Reference proteome</keyword>
<evidence type="ECO:0000259" key="10">
    <source>
        <dbReference type="PROSITE" id="PS50864"/>
    </source>
</evidence>
<protein>
    <submittedName>
        <fullName evidence="12">SP100 nuclear antigen</fullName>
    </submittedName>
</protein>
<gene>
    <name evidence="12" type="ORF">HJG63_018274</name>
</gene>
<evidence type="ECO:0000259" key="9">
    <source>
        <dbReference type="PROSITE" id="PS50016"/>
    </source>
</evidence>
<dbReference type="InterPro" id="IPR043563">
    <property type="entry name" value="Sp110/Sp140/Sp140L-like"/>
</dbReference>
<dbReference type="InterPro" id="IPR004865">
    <property type="entry name" value="HSR_dom"/>
</dbReference>
<feature type="domain" description="SAND" evidence="10">
    <location>
        <begin position="566"/>
        <end position="702"/>
    </location>
</feature>
<dbReference type="CDD" id="cd15626">
    <property type="entry name" value="PHD_SP110_140"/>
    <property type="match status" value="1"/>
</dbReference>
<sequence length="915" mass="104208">MAGGSSDFVARKNFWLVFQECMSGERRMSAEDQNIDKKIFHDIVLNHFRKYKVEISNAIDKPFPFLEILRDREFISNKVYDDSQESARNLVPVPRVVYNVLCEVEKTFDLSFLDALFSEVTVMSYPALNRIYKGFLDAIKEKICHQESDNKEREERTNTQLSLEQGTGENSCQSLTWVQQDSSDNNGITSPENGLSECLFEREQINARRDTTGGHGDALESQQAEEQQAQESESAESCERVLIPVNNGDTRETETASSLSCAEEGVKLPNHEIKTNSCSVLLRDIKKEKPCFNSKIEQQANARTDRNQASDIIVISSEEDSAGSSDEKEPSEALACEVQPVVSDLSSLESSETEETQEATCSRFHIAQATTSGRKFPKCRKRLWKTVRRSDDFSESSADSVPFRASSFELRSGPDKDPEDIENQSTWEMRNKKRRINDGNYSELNNREEHQETSSSALRNESGVPRNQEARTEGSQASDMMDAMDIGYNSTLETQSGKRREKKRYTCKIKSLHKDKKKVKKKHRHRSHTLNNKSPWKRGKRRGRKPVDAGPLKRGRKKRGTRNSKDKNIDFRLPILPVTCGQAKGYLYKEKMKQGCCGAPDRERSSLVLPILSPKWVTQNHGLGGRVLGHSQLVALPGDKGTSAYLGLAGLSEKCIEMENGNMVTLKEFEIEGKHEKCKNWRMSVRCDGSPLKHLIKAGHLTDPPRTRKKTIAGSRSDDFIDPYPQNSNICEVCRNGGTLYCCDTCPKSFHEKCHIQQIDADRSPWSCIFCQIKVIQKRHPESQAWYQESEVLERQMVSEEQLKCEFLLLKVYSCPQSFIFASKPCYDTNLSQAPKKPMWLDKIKKQLIKKLYCRVKYFVGNMRLIFLNHKAIYKDVNFIDLGLQVEETFETHFREIFAIQSVGAASCRSEPIVL</sequence>
<dbReference type="Gene3D" id="3.10.390.10">
    <property type="entry name" value="SAND domain-like"/>
    <property type="match status" value="2"/>
</dbReference>
<dbReference type="SUPFAM" id="SSF57903">
    <property type="entry name" value="FYVE/PHD zinc finger"/>
    <property type="match status" value="1"/>
</dbReference>
<reference evidence="12 13" key="1">
    <citation type="journal article" date="2020" name="Nature">
        <title>Six reference-quality genomes reveal evolution of bat adaptations.</title>
        <authorList>
            <person name="Jebb D."/>
            <person name="Huang Z."/>
            <person name="Pippel M."/>
            <person name="Hughes G.M."/>
            <person name="Lavrichenko K."/>
            <person name="Devanna P."/>
            <person name="Winkler S."/>
            <person name="Jermiin L.S."/>
            <person name="Skirmuntt E.C."/>
            <person name="Katzourakis A."/>
            <person name="Burkitt-Gray L."/>
            <person name="Ray D.A."/>
            <person name="Sullivan K.A.M."/>
            <person name="Roscito J.G."/>
            <person name="Kirilenko B.M."/>
            <person name="Davalos L.M."/>
            <person name="Corthals A.P."/>
            <person name="Power M.L."/>
            <person name="Jones G."/>
            <person name="Ransome R.D."/>
            <person name="Dechmann D.K.N."/>
            <person name="Locatelli A.G."/>
            <person name="Puechmaille S.J."/>
            <person name="Fedrigo O."/>
            <person name="Jarvis E.D."/>
            <person name="Hiller M."/>
            <person name="Vernes S.C."/>
            <person name="Myers E.W."/>
            <person name="Teeling E.C."/>
        </authorList>
    </citation>
    <scope>NUCLEOTIDE SEQUENCE [LARGE SCALE GENOMIC DNA]</scope>
    <source>
        <strain evidence="12">MRouAeg1</strain>
        <tissue evidence="12">Muscle</tissue>
    </source>
</reference>
<dbReference type="PANTHER" id="PTHR46386:SF1">
    <property type="entry name" value="NUCLEAR BODY PROTEIN SP140-LIKE PROTEIN"/>
    <property type="match status" value="1"/>
</dbReference>
<dbReference type="InterPro" id="IPR010919">
    <property type="entry name" value="SAND-like_dom_sf"/>
</dbReference>
<accession>A0A7J8JLZ0</accession>
<dbReference type="InterPro" id="IPR000770">
    <property type="entry name" value="SAND_dom"/>
</dbReference>
<dbReference type="SMART" id="SM00249">
    <property type="entry name" value="PHD"/>
    <property type="match status" value="1"/>
</dbReference>
<keyword evidence="6" id="KW-0238">DNA-binding</keyword>
<name>A0A7J8JLZ0_ROUAE</name>
<feature type="compositionally biased region" description="Basic residues" evidence="8">
    <location>
        <begin position="553"/>
        <end position="562"/>
    </location>
</feature>
<evidence type="ECO:0000256" key="6">
    <source>
        <dbReference type="ARBA" id="ARBA00023125"/>
    </source>
</evidence>
<evidence type="ECO:0000256" key="8">
    <source>
        <dbReference type="SAM" id="MobiDB-lite"/>
    </source>
</evidence>